<dbReference type="Proteomes" id="UP000254876">
    <property type="component" value="Unassembled WGS sequence"/>
</dbReference>
<gene>
    <name evidence="1" type="ORF">NCTC10588_04097</name>
</gene>
<dbReference type="AlphaFoldDB" id="A0A7Z7PYH8"/>
<proteinExistence type="predicted"/>
<dbReference type="RefSeq" id="WP_115172710.1">
    <property type="nucleotide sequence ID" value="NZ_UFYD01000003.1"/>
</dbReference>
<evidence type="ECO:0000313" key="2">
    <source>
        <dbReference type="Proteomes" id="UP000254876"/>
    </source>
</evidence>
<comment type="caution">
    <text evidence="1">The sequence shown here is derived from an EMBL/GenBank/DDBJ whole genome shotgun (WGS) entry which is preliminary data.</text>
</comment>
<organism evidence="1 2">
    <name type="scientific">Elizabethkingia anophelis</name>
    <dbReference type="NCBI Taxonomy" id="1117645"/>
    <lineage>
        <taxon>Bacteria</taxon>
        <taxon>Pseudomonadati</taxon>
        <taxon>Bacteroidota</taxon>
        <taxon>Flavobacteriia</taxon>
        <taxon>Flavobacteriales</taxon>
        <taxon>Weeksellaceae</taxon>
        <taxon>Elizabethkingia</taxon>
    </lineage>
</organism>
<evidence type="ECO:0000313" key="1">
    <source>
        <dbReference type="EMBL" id="STF08881.1"/>
    </source>
</evidence>
<protein>
    <submittedName>
        <fullName evidence="1">Uncharacterized protein</fullName>
    </submittedName>
</protein>
<name>A0A7Z7PYH8_9FLAO</name>
<dbReference type="EMBL" id="UFYD01000003">
    <property type="protein sequence ID" value="STF08881.1"/>
    <property type="molecule type" value="Genomic_DNA"/>
</dbReference>
<sequence length="264" mass="30893">MPQQTVQKMSGITVSPSQIQFTVITKNINYSYSNFYNAAFSLLRTFPKDLLQLRHSAEFFNFSFQTGLRTGINLFMLPARMFEKSDEENYRVFKGYSDSFNKDLVKVFIIDRDINNHKQIAELIKNVHFAYFVMVGDPGLKNASFYNNEYSFTNVHELNKLIEKDLPEIDVIIKKEYGIEIKKIGFVNSLKSDDINPYYSTIYSHTNYFVLNQILANYWLKIPEKTKKEDVKLFNKDRVLIQLKQAETIDQLSHLIRVPPLLLP</sequence>
<accession>A0A7Z7PYH8</accession>
<reference evidence="1 2" key="1">
    <citation type="submission" date="2018-06" db="EMBL/GenBank/DDBJ databases">
        <authorList>
            <consortium name="Pathogen Informatics"/>
            <person name="Doyle S."/>
        </authorList>
    </citation>
    <scope>NUCLEOTIDE SEQUENCE [LARGE SCALE GENOMIC DNA]</scope>
    <source>
        <strain evidence="1 2">NCTC10588</strain>
    </source>
</reference>